<organism evidence="2 3">
    <name type="scientific">Neocallimastix californiae</name>
    <dbReference type="NCBI Taxonomy" id="1754190"/>
    <lineage>
        <taxon>Eukaryota</taxon>
        <taxon>Fungi</taxon>
        <taxon>Fungi incertae sedis</taxon>
        <taxon>Chytridiomycota</taxon>
        <taxon>Chytridiomycota incertae sedis</taxon>
        <taxon>Neocallimastigomycetes</taxon>
        <taxon>Neocallimastigales</taxon>
        <taxon>Neocallimastigaceae</taxon>
        <taxon>Neocallimastix</taxon>
    </lineage>
</organism>
<name>A0A1Y2C5W8_9FUNG</name>
<feature type="compositionally biased region" description="Low complexity" evidence="1">
    <location>
        <begin position="174"/>
        <end position="184"/>
    </location>
</feature>
<dbReference type="OrthoDB" id="5595153at2759"/>
<proteinExistence type="predicted"/>
<evidence type="ECO:0000313" key="3">
    <source>
        <dbReference type="Proteomes" id="UP000193920"/>
    </source>
</evidence>
<dbReference type="STRING" id="1754190.A0A1Y2C5W8"/>
<feature type="compositionally biased region" description="Basic and acidic residues" evidence="1">
    <location>
        <begin position="152"/>
        <end position="163"/>
    </location>
</feature>
<protein>
    <submittedName>
        <fullName evidence="2">Uncharacterized protein</fullName>
    </submittedName>
</protein>
<reference evidence="2 3" key="1">
    <citation type="submission" date="2016-08" db="EMBL/GenBank/DDBJ databases">
        <title>A Parts List for Fungal Cellulosomes Revealed by Comparative Genomics.</title>
        <authorList>
            <consortium name="DOE Joint Genome Institute"/>
            <person name="Haitjema C.H."/>
            <person name="Gilmore S.P."/>
            <person name="Henske J.K."/>
            <person name="Solomon K.V."/>
            <person name="De Groot R."/>
            <person name="Kuo A."/>
            <person name="Mondo S.J."/>
            <person name="Salamov A.A."/>
            <person name="Labutti K."/>
            <person name="Zhao Z."/>
            <person name="Chiniquy J."/>
            <person name="Barry K."/>
            <person name="Brewer H.M."/>
            <person name="Purvine S.O."/>
            <person name="Wright A.T."/>
            <person name="Boxma B."/>
            <person name="Van Alen T."/>
            <person name="Hackstein J.H."/>
            <person name="Baker S.E."/>
            <person name="Grigoriev I.V."/>
            <person name="O'Malley M.A."/>
        </authorList>
    </citation>
    <scope>NUCLEOTIDE SEQUENCE [LARGE SCALE GENOMIC DNA]</scope>
    <source>
        <strain evidence="2 3">G1</strain>
    </source>
</reference>
<feature type="compositionally biased region" description="Polar residues" evidence="1">
    <location>
        <begin position="164"/>
        <end position="173"/>
    </location>
</feature>
<dbReference type="Proteomes" id="UP000193920">
    <property type="component" value="Unassembled WGS sequence"/>
</dbReference>
<comment type="caution">
    <text evidence="2">The sequence shown here is derived from an EMBL/GenBank/DDBJ whole genome shotgun (WGS) entry which is preliminary data.</text>
</comment>
<sequence>METPISNNSYEKLINDYVLKQKRFKYLVKQIQMTINACEYKKYGYSLSEYVKRKWNISQPQTYRYLIAAKVMDQLSEFEFQPNYVNLCKSIYNYAKTPSQIKLLWKTLLLKSRGKPYYINSSHVSKTWKELSHDKKYSHICHYEDAVMKNIENSKKSNEKDNTATKNSNIDNHSSIQITPSSPTSYDAFPTESDTFVSPSSLPFLPSPPTTINTLSKSDLFIPSNSIVPSSSEITIPSSTTSIVPSSTEITIPSSTTSIVPSSSEITIPSSTTSIIPSSTELTIPSSAISYLPSVSASFIPSSSETSITSPSISVMPSFIESNISSSSASTSYIAISQPFSENQQAFINGQLCYIMPITNLIPAMYTF</sequence>
<feature type="region of interest" description="Disordered" evidence="1">
    <location>
        <begin position="152"/>
        <end position="184"/>
    </location>
</feature>
<evidence type="ECO:0000256" key="1">
    <source>
        <dbReference type="SAM" id="MobiDB-lite"/>
    </source>
</evidence>
<keyword evidence="3" id="KW-1185">Reference proteome</keyword>
<dbReference type="EMBL" id="MCOG01000120">
    <property type="protein sequence ID" value="ORY42438.1"/>
    <property type="molecule type" value="Genomic_DNA"/>
</dbReference>
<accession>A0A1Y2C5W8</accession>
<dbReference type="AlphaFoldDB" id="A0A1Y2C5W8"/>
<gene>
    <name evidence="2" type="ORF">LY90DRAFT_621957</name>
</gene>
<evidence type="ECO:0000313" key="2">
    <source>
        <dbReference type="EMBL" id="ORY42438.1"/>
    </source>
</evidence>